<dbReference type="EMBL" id="MT774395">
    <property type="protein sequence ID" value="QOR56646.1"/>
    <property type="molecule type" value="Genomic_DNA"/>
</dbReference>
<keyword evidence="2" id="KW-0255">Endonuclease</keyword>
<sequence>MKEIWKDIPEYEGLYQASNTGKIRSHDRLIIVPPNNKSIYGFNYIREGRELKQQVSKNGYLKVLLYDELGNRKFQTVHRLIASTFLSNPHNYTCVNHRDENKLNNSLDNLEWCTHKYNINYGTCISRRSNSLRSTNKNMTPIAKCADDGSIVDVYKSMREASRLNNLYQSNIFKSCNSNIKCGGYHWRYIKV</sequence>
<keyword evidence="2" id="KW-0378">Hydrolase</keyword>
<dbReference type="Gene3D" id="3.90.75.20">
    <property type="match status" value="1"/>
</dbReference>
<keyword evidence="2" id="KW-0540">Nuclease</keyword>
<dbReference type="InterPro" id="IPR036388">
    <property type="entry name" value="WH-like_DNA-bd_sf"/>
</dbReference>
<accession>A0A7M1RQR9</accession>
<dbReference type="Gene3D" id="1.10.10.10">
    <property type="entry name" value="Winged helix-like DNA-binding domain superfamily/Winged helix DNA-binding domain"/>
    <property type="match status" value="1"/>
</dbReference>
<dbReference type="SUPFAM" id="SSF54060">
    <property type="entry name" value="His-Me finger endonucleases"/>
    <property type="match status" value="1"/>
</dbReference>
<name>A0A7M1RQR9_9CAUD</name>
<evidence type="ECO:0000259" key="1">
    <source>
        <dbReference type="Pfam" id="PF07463"/>
    </source>
</evidence>
<dbReference type="InterPro" id="IPR010902">
    <property type="entry name" value="NUMOD4"/>
</dbReference>
<evidence type="ECO:0000313" key="3">
    <source>
        <dbReference type="Proteomes" id="UP000594150"/>
    </source>
</evidence>
<dbReference type="Pfam" id="PF07463">
    <property type="entry name" value="NUMOD4"/>
    <property type="match status" value="1"/>
</dbReference>
<evidence type="ECO:0000313" key="2">
    <source>
        <dbReference type="EMBL" id="QOR56646.1"/>
    </source>
</evidence>
<dbReference type="GO" id="GO:0004519">
    <property type="term" value="F:endonuclease activity"/>
    <property type="evidence" value="ECO:0007669"/>
    <property type="project" value="UniProtKB-KW"/>
</dbReference>
<dbReference type="GO" id="GO:0016788">
    <property type="term" value="F:hydrolase activity, acting on ester bonds"/>
    <property type="evidence" value="ECO:0007669"/>
    <property type="project" value="InterPro"/>
</dbReference>
<feature type="domain" description="NUMOD4" evidence="1">
    <location>
        <begin position="3"/>
        <end position="64"/>
    </location>
</feature>
<dbReference type="KEGG" id="vg:65130559"/>
<dbReference type="Proteomes" id="UP000594150">
    <property type="component" value="Segment"/>
</dbReference>
<protein>
    <submittedName>
        <fullName evidence="2">HNH endonuclease</fullName>
    </submittedName>
</protein>
<organism evidence="2 3">
    <name type="scientific">uncultured phage cr52_1</name>
    <dbReference type="NCBI Taxonomy" id="2772079"/>
    <lineage>
        <taxon>Viruses</taxon>
        <taxon>Duplodnaviria</taxon>
        <taxon>Heunggongvirae</taxon>
        <taxon>Uroviricota</taxon>
        <taxon>Caudoviricetes</taxon>
        <taxon>Crassvirales</taxon>
        <taxon>Suoliviridae</taxon>
        <taxon>Loutivirinae</taxon>
        <taxon>Buchavirus</taxon>
        <taxon>Buchavirus copri</taxon>
    </lineage>
</organism>
<proteinExistence type="predicted"/>
<dbReference type="RefSeq" id="YP_010112098.1">
    <property type="nucleotide sequence ID" value="NC_055888.1"/>
</dbReference>
<reference evidence="2 3" key="1">
    <citation type="submission" date="2020-07" db="EMBL/GenBank/DDBJ databases">
        <title>Taxonomic proposal: Crassvirales, a new order of highly abundant and diverse bacterial viruses.</title>
        <authorList>
            <person name="Shkoporov A.N."/>
            <person name="Stockdale S.R."/>
            <person name="Guerin E."/>
            <person name="Ross R.P."/>
            <person name="Hill C."/>
        </authorList>
    </citation>
    <scope>NUCLEOTIDE SEQUENCE [LARGE SCALE GENOMIC DNA]</scope>
</reference>
<dbReference type="GeneID" id="65130559"/>
<keyword evidence="3" id="KW-1185">Reference proteome</keyword>
<dbReference type="InterPro" id="IPR044925">
    <property type="entry name" value="His-Me_finger_sf"/>
</dbReference>